<protein>
    <submittedName>
        <fullName evidence="1">Uncharacterized protein</fullName>
    </submittedName>
</protein>
<dbReference type="AlphaFoldDB" id="A0A085N0Z9"/>
<reference evidence="1" key="1">
    <citation type="journal article" date="2014" name="Nat. Genet.">
        <title>Genome and transcriptome of the porcine whipworm Trichuris suis.</title>
        <authorList>
            <person name="Jex A.R."/>
            <person name="Nejsum P."/>
            <person name="Schwarz E.M."/>
            <person name="Hu L."/>
            <person name="Young N.D."/>
            <person name="Hall R.S."/>
            <person name="Korhonen P.K."/>
            <person name="Liao S."/>
            <person name="Thamsborg S."/>
            <person name="Xia J."/>
            <person name="Xu P."/>
            <person name="Wang S."/>
            <person name="Scheerlinck J.P."/>
            <person name="Hofmann A."/>
            <person name="Sternberg P.W."/>
            <person name="Wang J."/>
            <person name="Gasser R.B."/>
        </authorList>
    </citation>
    <scope>NUCLEOTIDE SEQUENCE [LARGE SCALE GENOMIC DNA]</scope>
    <source>
        <strain evidence="1">DCEP-RM93F</strain>
    </source>
</reference>
<sequence length="66" mass="7539">MLVFIERWFVRLARFSEVCSFSLYAVLLIPSSVMSDSKRKKRQYSTSLLTSSRRSATACKPSTEAN</sequence>
<dbReference type="Proteomes" id="UP000030758">
    <property type="component" value="Unassembled WGS sequence"/>
</dbReference>
<dbReference type="EMBL" id="KL367579">
    <property type="protein sequence ID" value="KFD63145.1"/>
    <property type="molecule type" value="Genomic_DNA"/>
</dbReference>
<evidence type="ECO:0000313" key="1">
    <source>
        <dbReference type="EMBL" id="KFD63145.1"/>
    </source>
</evidence>
<name>A0A085N0Z9_9BILA</name>
<organism evidence="1">
    <name type="scientific">Trichuris suis</name>
    <name type="common">pig whipworm</name>
    <dbReference type="NCBI Taxonomy" id="68888"/>
    <lineage>
        <taxon>Eukaryota</taxon>
        <taxon>Metazoa</taxon>
        <taxon>Ecdysozoa</taxon>
        <taxon>Nematoda</taxon>
        <taxon>Enoplea</taxon>
        <taxon>Dorylaimia</taxon>
        <taxon>Trichinellida</taxon>
        <taxon>Trichuridae</taxon>
        <taxon>Trichuris</taxon>
    </lineage>
</organism>
<accession>A0A085N0Z9</accession>
<proteinExistence type="predicted"/>
<gene>
    <name evidence="1" type="ORF">M514_24620</name>
</gene>